<dbReference type="NCBIfam" id="TIGR03142">
    <property type="entry name" value="cytochro_ccmI"/>
    <property type="match status" value="1"/>
</dbReference>
<dbReference type="Proteomes" id="UP000006377">
    <property type="component" value="Chromosome"/>
</dbReference>
<dbReference type="SMART" id="SM00028">
    <property type="entry name" value="TPR"/>
    <property type="match status" value="2"/>
</dbReference>
<dbReference type="InterPro" id="IPR017560">
    <property type="entry name" value="Cyt_c_biogenesis_CcmI"/>
</dbReference>
<gene>
    <name evidence="3" type="ordered locus">Plav_0938</name>
</gene>
<dbReference type="PANTHER" id="PTHR47870">
    <property type="entry name" value="CYTOCHROME C-TYPE BIOGENESIS PROTEIN CCMH"/>
    <property type="match status" value="1"/>
</dbReference>
<dbReference type="eggNOG" id="COG4235">
    <property type="taxonomic scope" value="Bacteria"/>
</dbReference>
<keyword evidence="4" id="KW-1185">Reference proteome</keyword>
<keyword evidence="2" id="KW-0201">Cytochrome c-type biogenesis</keyword>
<organism evidence="3 4">
    <name type="scientific">Parvibaculum lavamentivorans (strain DS-1 / DSM 13023 / NCIMB 13966)</name>
    <dbReference type="NCBI Taxonomy" id="402881"/>
    <lineage>
        <taxon>Bacteria</taxon>
        <taxon>Pseudomonadati</taxon>
        <taxon>Pseudomonadota</taxon>
        <taxon>Alphaproteobacteria</taxon>
        <taxon>Hyphomicrobiales</taxon>
        <taxon>Parvibaculaceae</taxon>
        <taxon>Parvibaculum</taxon>
    </lineage>
</organism>
<sequence>MANILLFLAFAALTGGALLLLLRPLRAGAAASRQGAGESEVALYRDQLAEISRDLERGVIGETEADAARIEVSRRLLAADEARAVERGMAGAADPRWRKGAALAMAVGIPMIALAIYLDAGSPGLPGQPFAERLATPADELPLEGLIVRIERHLKEQPDDVRGWELIAPAYLQLGRFDDAANAWTRAMLIDGVTADRLVARGEARAFANENAVGSAARADFEKAVELDPAHPRAQYFLGVAELDAGERDAALARWKALLARAPDDAAWAAGLRIRIAEIEGKPAISPEDEPMIRGMVEGLAARLEDDPRNLEGWLRLIRSYGVLGERARAADALATARATFAGDPAALEQLKSAETALPE</sequence>
<comment type="subcellular location">
    <subcellularLocation>
        <location evidence="1">Cell envelope</location>
    </subcellularLocation>
</comment>
<evidence type="ECO:0000256" key="1">
    <source>
        <dbReference type="ARBA" id="ARBA00004196"/>
    </source>
</evidence>
<dbReference type="RefSeq" id="WP_012109815.1">
    <property type="nucleotide sequence ID" value="NC_009719.1"/>
</dbReference>
<dbReference type="STRING" id="402881.Plav_0938"/>
<accession>A7HRM8</accession>
<dbReference type="PANTHER" id="PTHR47870:SF1">
    <property type="entry name" value="CYTOCHROME C-TYPE BIOGENESIS PROTEIN CCMH"/>
    <property type="match status" value="1"/>
</dbReference>
<dbReference type="InterPro" id="IPR019734">
    <property type="entry name" value="TPR_rpt"/>
</dbReference>
<dbReference type="Pfam" id="PF14559">
    <property type="entry name" value="TPR_19"/>
    <property type="match status" value="1"/>
</dbReference>
<dbReference type="Gene3D" id="1.25.40.10">
    <property type="entry name" value="Tetratricopeptide repeat domain"/>
    <property type="match status" value="2"/>
</dbReference>
<dbReference type="GO" id="GO:0030313">
    <property type="term" value="C:cell envelope"/>
    <property type="evidence" value="ECO:0007669"/>
    <property type="project" value="UniProtKB-SubCell"/>
</dbReference>
<dbReference type="GO" id="GO:0017004">
    <property type="term" value="P:cytochrome complex assembly"/>
    <property type="evidence" value="ECO:0007669"/>
    <property type="project" value="UniProtKB-KW"/>
</dbReference>
<reference evidence="3 4" key="1">
    <citation type="journal article" date="2011" name="Stand. Genomic Sci.">
        <title>Complete genome sequence of Parvibaculum lavamentivorans type strain (DS-1(T)).</title>
        <authorList>
            <person name="Schleheck D."/>
            <person name="Weiss M."/>
            <person name="Pitluck S."/>
            <person name="Bruce D."/>
            <person name="Land M.L."/>
            <person name="Han S."/>
            <person name="Saunders E."/>
            <person name="Tapia R."/>
            <person name="Detter C."/>
            <person name="Brettin T."/>
            <person name="Han J."/>
            <person name="Woyke T."/>
            <person name="Goodwin L."/>
            <person name="Pennacchio L."/>
            <person name="Nolan M."/>
            <person name="Cook A.M."/>
            <person name="Kjelleberg S."/>
            <person name="Thomas T."/>
        </authorList>
    </citation>
    <scope>NUCLEOTIDE SEQUENCE [LARGE SCALE GENOMIC DNA]</scope>
    <source>
        <strain evidence="4">DS-1 / DSM 13023 / NCIMB 13966</strain>
    </source>
</reference>
<dbReference type="HOGENOM" id="CLU_036074_4_1_5"/>
<evidence type="ECO:0000313" key="4">
    <source>
        <dbReference type="Proteomes" id="UP000006377"/>
    </source>
</evidence>
<dbReference type="KEGG" id="pla:Plav_0938"/>
<name>A7HRM8_PARL1</name>
<evidence type="ECO:0000313" key="3">
    <source>
        <dbReference type="EMBL" id="ABS62561.1"/>
    </source>
</evidence>
<dbReference type="EMBL" id="CP000774">
    <property type="protein sequence ID" value="ABS62561.1"/>
    <property type="molecule type" value="Genomic_DNA"/>
</dbReference>
<evidence type="ECO:0000256" key="2">
    <source>
        <dbReference type="ARBA" id="ARBA00022748"/>
    </source>
</evidence>
<dbReference type="AlphaFoldDB" id="A7HRM8"/>
<protein>
    <submittedName>
        <fullName evidence="3">Tetratricopeptide domain protein</fullName>
    </submittedName>
</protein>
<dbReference type="InterPro" id="IPR011990">
    <property type="entry name" value="TPR-like_helical_dom_sf"/>
</dbReference>
<dbReference type="SUPFAM" id="SSF48452">
    <property type="entry name" value="TPR-like"/>
    <property type="match status" value="1"/>
</dbReference>
<dbReference type="InterPro" id="IPR051263">
    <property type="entry name" value="C-type_cytochrome_biogenesis"/>
</dbReference>
<proteinExistence type="predicted"/>
<dbReference type="GO" id="GO:0005886">
    <property type="term" value="C:plasma membrane"/>
    <property type="evidence" value="ECO:0007669"/>
    <property type="project" value="TreeGrafter"/>
</dbReference>